<gene>
    <name evidence="7" type="ORF">J7561_08945</name>
</gene>
<evidence type="ECO:0000259" key="6">
    <source>
        <dbReference type="Pfam" id="PF09864"/>
    </source>
</evidence>
<feature type="chain" id="PRO_5044196952" evidence="5">
    <location>
        <begin position="22"/>
        <end position="115"/>
    </location>
</feature>
<dbReference type="InterPro" id="IPR036328">
    <property type="entry name" value="MliC_sf"/>
</dbReference>
<keyword evidence="2" id="KW-0472">Membrane</keyword>
<evidence type="ECO:0000256" key="5">
    <source>
        <dbReference type="SAM" id="SignalP"/>
    </source>
</evidence>
<reference evidence="7" key="1">
    <citation type="submission" date="2021-03" db="EMBL/GenBank/DDBJ databases">
        <title>Identification and antibiotic profiling of Wohlfahrtiimonas chitiniclastica, an underestimated human pathogen.</title>
        <authorList>
            <person name="Kopf A."/>
            <person name="Bunk B."/>
            <person name="Coldewey S."/>
            <person name="Gunzer F."/>
            <person name="Riedel T."/>
            <person name="Schroettner P."/>
        </authorList>
    </citation>
    <scope>NUCLEOTIDE SEQUENCE</scope>
    <source>
        <strain evidence="7">DSM 100917</strain>
    </source>
</reference>
<evidence type="ECO:0000256" key="3">
    <source>
        <dbReference type="ARBA" id="ARBA00023139"/>
    </source>
</evidence>
<dbReference type="SUPFAM" id="SSF141488">
    <property type="entry name" value="YdhA-like"/>
    <property type="match status" value="1"/>
</dbReference>
<evidence type="ECO:0000313" key="7">
    <source>
        <dbReference type="EMBL" id="MBS7825326.1"/>
    </source>
</evidence>
<feature type="signal peptide" evidence="5">
    <location>
        <begin position="1"/>
        <end position="21"/>
    </location>
</feature>
<accession>A0AB35BZZ1</accession>
<feature type="domain" description="C-type lysozyme inhibitor" evidence="6">
    <location>
        <begin position="39"/>
        <end position="104"/>
    </location>
</feature>
<keyword evidence="4" id="KW-0449">Lipoprotein</keyword>
<evidence type="ECO:0000313" key="8">
    <source>
        <dbReference type="Proteomes" id="UP000680020"/>
    </source>
</evidence>
<dbReference type="InterPro" id="IPR018660">
    <property type="entry name" value="MliC"/>
</dbReference>
<dbReference type="AlphaFoldDB" id="A0AB35BZZ1"/>
<evidence type="ECO:0000256" key="4">
    <source>
        <dbReference type="ARBA" id="ARBA00023288"/>
    </source>
</evidence>
<comment type="caution">
    <text evidence="7">The sequence shown here is derived from an EMBL/GenBank/DDBJ whole genome shotgun (WGS) entry which is preliminary data.</text>
</comment>
<keyword evidence="1 5" id="KW-0732">Signal</keyword>
<protein>
    <submittedName>
        <fullName evidence="7">MliC family protein</fullName>
    </submittedName>
</protein>
<evidence type="ECO:0000256" key="2">
    <source>
        <dbReference type="ARBA" id="ARBA00023136"/>
    </source>
</evidence>
<dbReference type="RefSeq" id="WP_213403136.1">
    <property type="nucleotide sequence ID" value="NZ_JAGIBT010000012.1"/>
</dbReference>
<dbReference type="Pfam" id="PF09864">
    <property type="entry name" value="MliC"/>
    <property type="match status" value="1"/>
</dbReference>
<dbReference type="Proteomes" id="UP000680020">
    <property type="component" value="Unassembled WGS sequence"/>
</dbReference>
<name>A0AB35BZZ1_9GAMM</name>
<proteinExistence type="predicted"/>
<organism evidence="7 8">
    <name type="scientific">Wohlfahrtiimonas chitiniclastica</name>
    <dbReference type="NCBI Taxonomy" id="400946"/>
    <lineage>
        <taxon>Bacteria</taxon>
        <taxon>Pseudomonadati</taxon>
        <taxon>Pseudomonadota</taxon>
        <taxon>Gammaproteobacteria</taxon>
        <taxon>Cardiobacteriales</taxon>
        <taxon>Ignatzschineriaceae</taxon>
        <taxon>Wohlfahrtiimonas</taxon>
    </lineage>
</organism>
<evidence type="ECO:0000256" key="1">
    <source>
        <dbReference type="ARBA" id="ARBA00022729"/>
    </source>
</evidence>
<keyword evidence="3" id="KW-0564">Palmitate</keyword>
<dbReference type="EMBL" id="JAGIBU010000010">
    <property type="protein sequence ID" value="MBS7825326.1"/>
    <property type="molecule type" value="Genomic_DNA"/>
</dbReference>
<dbReference type="PROSITE" id="PS51257">
    <property type="entry name" value="PROKAR_LIPOPROTEIN"/>
    <property type="match status" value="1"/>
</dbReference>
<dbReference type="Gene3D" id="2.40.128.200">
    <property type="match status" value="1"/>
</dbReference>
<sequence>MKNALKIITFSAAALALGACATTEPSAFKGYETATVENYVCGADKVTATFMNNDQNSIALVSVNGEAPVLLANVISASGAKYAGGIYELWTKGKTATFTNFMGQSKNGVACKSAS</sequence>